<name>A0A9X4KS03_9BACL</name>
<keyword evidence="3" id="KW-1185">Reference proteome</keyword>
<feature type="compositionally biased region" description="Low complexity" evidence="1">
    <location>
        <begin position="8"/>
        <end position="20"/>
    </location>
</feature>
<reference evidence="2 3" key="1">
    <citation type="submission" date="2022-10" db="EMBL/GenBank/DDBJ databases">
        <title>Comparative genomic analysis of Cohnella hashimotonis sp. nov., isolated from the International Space Station.</title>
        <authorList>
            <person name="Simpson A."/>
            <person name="Venkateswaran K."/>
        </authorList>
    </citation>
    <scope>NUCLEOTIDE SEQUENCE [LARGE SCALE GENOMIC DNA]</scope>
    <source>
        <strain evidence="2 3">DSM 18997</strain>
    </source>
</reference>
<protein>
    <submittedName>
        <fullName evidence="2">DUF1631 domain-containing protein</fullName>
    </submittedName>
</protein>
<feature type="region of interest" description="Disordered" evidence="1">
    <location>
        <begin position="120"/>
        <end position="166"/>
    </location>
</feature>
<feature type="region of interest" description="Disordered" evidence="1">
    <location>
        <begin position="1"/>
        <end position="37"/>
    </location>
</feature>
<gene>
    <name evidence="2" type="ORF">OMP38_32705</name>
</gene>
<evidence type="ECO:0000313" key="3">
    <source>
        <dbReference type="Proteomes" id="UP001153387"/>
    </source>
</evidence>
<accession>A0A9X4KS03</accession>
<feature type="compositionally biased region" description="Polar residues" evidence="1">
    <location>
        <begin position="123"/>
        <end position="143"/>
    </location>
</feature>
<sequence length="578" mass="62741">MSKSLPKRGAAGPARANEAACTQAPMSPARPVGPRPAAQLLAAQRQLGNQAALQMLQAAGASRPVSSGGPVMQMLRVPTQSQSLKGLLGEQYGVQIEALQGEGRSTSKLDAILEKRKNLSAEKAQQASQTTVDAPTPSVSVADQQAETEIKETKQEEEEAPANDRPTEKYTTVGLEFEFAQFEAGQLLQGVSHLEVAKSSSALPYSKEHFLIETDADRALELVTPPFLVNTISDDVNVPDPAQVKHVSDIIDQELKKAKKAETVGKMMDALEKSGLAFDRKNLDKEIEIEPGHLSTEMPLNQYEKLKKNKWKATLKEILDMPMAKSFKKGNGKPQINIATDALTVHEMRADADAGQTESTDHFKIAMDTHKTEIESVVRPAVSKLLGKKEPQPEKSSASGGKKSKHPLSKIEAPAAEYEHASSKQAEAYVAMIVDSIAYKILEPSLMRMREIQEELYTSDRLPIEKSNVDKNSTLGELMPETGSELNEVSGITSYVKDLSALWLKDNIANVTMGIFNSDPGIVAKLGGLFMNEGFIGELLKVTTAQSLSGKEQRKQAAGQKNKNIGLGQKNGRLVPKE</sequence>
<dbReference type="EMBL" id="JAPDHZ010000008">
    <property type="protein sequence ID" value="MDG0795062.1"/>
    <property type="molecule type" value="Genomic_DNA"/>
</dbReference>
<feature type="region of interest" description="Disordered" evidence="1">
    <location>
        <begin position="550"/>
        <end position="578"/>
    </location>
</feature>
<organism evidence="2 3">
    <name type="scientific">Cohnella ginsengisoli</name>
    <dbReference type="NCBI Taxonomy" id="425004"/>
    <lineage>
        <taxon>Bacteria</taxon>
        <taxon>Bacillati</taxon>
        <taxon>Bacillota</taxon>
        <taxon>Bacilli</taxon>
        <taxon>Bacillales</taxon>
        <taxon>Paenibacillaceae</taxon>
        <taxon>Cohnella</taxon>
    </lineage>
</organism>
<evidence type="ECO:0000256" key="1">
    <source>
        <dbReference type="SAM" id="MobiDB-lite"/>
    </source>
</evidence>
<evidence type="ECO:0000313" key="2">
    <source>
        <dbReference type="EMBL" id="MDG0795062.1"/>
    </source>
</evidence>
<comment type="caution">
    <text evidence="2">The sequence shown here is derived from an EMBL/GenBank/DDBJ whole genome shotgun (WGS) entry which is preliminary data.</text>
</comment>
<feature type="region of interest" description="Disordered" evidence="1">
    <location>
        <begin position="384"/>
        <end position="408"/>
    </location>
</feature>
<proteinExistence type="predicted"/>
<dbReference type="Proteomes" id="UP001153387">
    <property type="component" value="Unassembled WGS sequence"/>
</dbReference>
<dbReference type="AlphaFoldDB" id="A0A9X4KS03"/>
<dbReference type="RefSeq" id="WP_277568764.1">
    <property type="nucleotide sequence ID" value="NZ_JAPDHZ010000008.1"/>
</dbReference>